<protein>
    <submittedName>
        <fullName evidence="7">Methyltransferase</fullName>
    </submittedName>
</protein>
<dbReference type="EMBL" id="JAJAQC010000041">
    <property type="protein sequence ID" value="MDA0566771.1"/>
    <property type="molecule type" value="Genomic_DNA"/>
</dbReference>
<accession>A0A9X3SQR2</accession>
<dbReference type="PROSITE" id="PS51683">
    <property type="entry name" value="SAM_OMT_II"/>
    <property type="match status" value="1"/>
</dbReference>
<evidence type="ECO:0000256" key="4">
    <source>
        <dbReference type="PIRSR" id="PIRSR005739-1"/>
    </source>
</evidence>
<keyword evidence="1 7" id="KW-0489">Methyltransferase</keyword>
<evidence type="ECO:0000256" key="3">
    <source>
        <dbReference type="ARBA" id="ARBA00022691"/>
    </source>
</evidence>
<evidence type="ECO:0000256" key="2">
    <source>
        <dbReference type="ARBA" id="ARBA00022679"/>
    </source>
</evidence>
<dbReference type="PANTHER" id="PTHR43712">
    <property type="entry name" value="PUTATIVE (AFU_ORTHOLOGUE AFUA_4G14580)-RELATED"/>
    <property type="match status" value="1"/>
</dbReference>
<evidence type="ECO:0000313" key="8">
    <source>
        <dbReference type="Proteomes" id="UP001140076"/>
    </source>
</evidence>
<dbReference type="GO" id="GO:0046983">
    <property type="term" value="F:protein dimerization activity"/>
    <property type="evidence" value="ECO:0007669"/>
    <property type="project" value="InterPro"/>
</dbReference>
<dbReference type="SUPFAM" id="SSF46785">
    <property type="entry name" value="Winged helix' DNA-binding domain"/>
    <property type="match status" value="1"/>
</dbReference>
<evidence type="ECO:0000259" key="5">
    <source>
        <dbReference type="Pfam" id="PF00891"/>
    </source>
</evidence>
<dbReference type="InterPro" id="IPR016461">
    <property type="entry name" value="COMT-like"/>
</dbReference>
<dbReference type="InterPro" id="IPR001077">
    <property type="entry name" value="COMT_C"/>
</dbReference>
<keyword evidence="3" id="KW-0949">S-adenosyl-L-methionine</keyword>
<dbReference type="Gene3D" id="1.10.287.1350">
    <property type="match status" value="1"/>
</dbReference>
<gene>
    <name evidence="7" type="ORF">LG943_21005</name>
</gene>
<keyword evidence="2" id="KW-0808">Transferase</keyword>
<sequence>MAGQEAESRELLRLMVGPWLAEAAVTAVRTGVVDRLGDGPCGADELAAALDLRPEPLVRLLRLLAALGLVAEHDGRFALTSMGELLHSDHPSSMRDLALLYNSDFFLAAWRGLPDAVRTGEQAFERVHGTDVYSYLAAHPDDAALFDAGMSVGSGFAAGLPAAFDFARVGRVADIGGGDGTRLAALLREHPHLHGTLQERPQVLENARERLGPFVAEGRCDLEGADFRERVVPGADVYLLCRVLHNWDDTVSGRLLANCAAVMGPRSRLLIVERIMPDGRHPWLSRAFDLHMMVMTAGRERTVGEYEALLRPAGLRTLEVRDLAVEMRVLVAGPA</sequence>
<dbReference type="InterPro" id="IPR036390">
    <property type="entry name" value="WH_DNA-bd_sf"/>
</dbReference>
<dbReference type="Pfam" id="PF00891">
    <property type="entry name" value="Methyltransf_2"/>
    <property type="match status" value="1"/>
</dbReference>
<dbReference type="RefSeq" id="WP_270074025.1">
    <property type="nucleotide sequence ID" value="NZ_JAJAQC010000041.1"/>
</dbReference>
<dbReference type="SUPFAM" id="SSF53335">
    <property type="entry name" value="S-adenosyl-L-methionine-dependent methyltransferases"/>
    <property type="match status" value="1"/>
</dbReference>
<dbReference type="InterPro" id="IPR012967">
    <property type="entry name" value="COMT_dimerisation"/>
</dbReference>
<dbReference type="GO" id="GO:0032259">
    <property type="term" value="P:methylation"/>
    <property type="evidence" value="ECO:0007669"/>
    <property type="project" value="UniProtKB-KW"/>
</dbReference>
<dbReference type="AlphaFoldDB" id="A0A9X3SQR2"/>
<dbReference type="Pfam" id="PF08100">
    <property type="entry name" value="Dimerisation"/>
    <property type="match status" value="1"/>
</dbReference>
<feature type="domain" description="O-methyltransferase dimerisation" evidence="6">
    <location>
        <begin position="14"/>
        <end position="88"/>
    </location>
</feature>
<dbReference type="PANTHER" id="PTHR43712:SF2">
    <property type="entry name" value="O-METHYLTRANSFERASE CICE"/>
    <property type="match status" value="1"/>
</dbReference>
<evidence type="ECO:0000313" key="7">
    <source>
        <dbReference type="EMBL" id="MDA0566771.1"/>
    </source>
</evidence>
<evidence type="ECO:0000256" key="1">
    <source>
        <dbReference type="ARBA" id="ARBA00022603"/>
    </source>
</evidence>
<dbReference type="InterPro" id="IPR029063">
    <property type="entry name" value="SAM-dependent_MTases_sf"/>
</dbReference>
<dbReference type="InterPro" id="IPR036388">
    <property type="entry name" value="WH-like_DNA-bd_sf"/>
</dbReference>
<keyword evidence="8" id="KW-1185">Reference proteome</keyword>
<dbReference type="GO" id="GO:0008171">
    <property type="term" value="F:O-methyltransferase activity"/>
    <property type="evidence" value="ECO:0007669"/>
    <property type="project" value="InterPro"/>
</dbReference>
<feature type="domain" description="O-methyltransferase C-terminal" evidence="5">
    <location>
        <begin position="110"/>
        <end position="315"/>
    </location>
</feature>
<evidence type="ECO:0000259" key="6">
    <source>
        <dbReference type="Pfam" id="PF08100"/>
    </source>
</evidence>
<reference evidence="7" key="1">
    <citation type="submission" date="2021-10" db="EMBL/GenBank/DDBJ databases">
        <title>Streptomonospora sp. nov., isolated from mangrove soil.</title>
        <authorList>
            <person name="Chen X."/>
            <person name="Ge X."/>
            <person name="Liu W."/>
        </authorList>
    </citation>
    <scope>NUCLEOTIDE SEQUENCE</scope>
    <source>
        <strain evidence="7">S1-112</strain>
    </source>
</reference>
<dbReference type="Gene3D" id="3.40.50.150">
    <property type="entry name" value="Vaccinia Virus protein VP39"/>
    <property type="match status" value="1"/>
</dbReference>
<comment type="caution">
    <text evidence="7">The sequence shown here is derived from an EMBL/GenBank/DDBJ whole genome shotgun (WGS) entry which is preliminary data.</text>
</comment>
<dbReference type="PIRSF" id="PIRSF005739">
    <property type="entry name" value="O-mtase"/>
    <property type="match status" value="1"/>
</dbReference>
<dbReference type="Gene3D" id="1.10.10.10">
    <property type="entry name" value="Winged helix-like DNA-binding domain superfamily/Winged helix DNA-binding domain"/>
    <property type="match status" value="1"/>
</dbReference>
<organism evidence="7 8">
    <name type="scientific">Streptomonospora mangrovi</name>
    <dbReference type="NCBI Taxonomy" id="2883123"/>
    <lineage>
        <taxon>Bacteria</taxon>
        <taxon>Bacillati</taxon>
        <taxon>Actinomycetota</taxon>
        <taxon>Actinomycetes</taxon>
        <taxon>Streptosporangiales</taxon>
        <taxon>Nocardiopsidaceae</taxon>
        <taxon>Streptomonospora</taxon>
    </lineage>
</organism>
<dbReference type="Proteomes" id="UP001140076">
    <property type="component" value="Unassembled WGS sequence"/>
</dbReference>
<feature type="active site" description="Proton acceptor" evidence="4">
    <location>
        <position position="245"/>
    </location>
</feature>
<proteinExistence type="predicted"/>
<name>A0A9X3SQR2_9ACTN</name>